<evidence type="ECO:0000313" key="1">
    <source>
        <dbReference type="EMBL" id="WYD65277.1"/>
    </source>
</evidence>
<organism evidence="1">
    <name type="scientific">Escherichia phage ETEP102</name>
    <dbReference type="NCBI Taxonomy" id="3117680"/>
    <lineage>
        <taxon>Viruses</taxon>
        <taxon>Duplodnaviria</taxon>
        <taxon>Heunggongvirae</taxon>
        <taxon>Uroviricota</taxon>
        <taxon>Caudoviricetes</taxon>
    </lineage>
</organism>
<name>A0AAU6PXU7_9CAUD</name>
<sequence>MPHQQSNNKSWTKAARAKRRGELKDFFISAGHTRKVALQLAKQSEKQ</sequence>
<gene>
    <name evidence="1" type="ORF">ETEP102_12</name>
</gene>
<proteinExistence type="predicted"/>
<dbReference type="EMBL" id="OR979723">
    <property type="protein sequence ID" value="WYD65277.1"/>
    <property type="molecule type" value="Genomic_DNA"/>
</dbReference>
<protein>
    <submittedName>
        <fullName evidence="1">Uncharacterized protein</fullName>
    </submittedName>
</protein>
<accession>A0AAU6PXU7</accession>
<reference evidence="1" key="1">
    <citation type="submission" date="2023-12" db="EMBL/GenBank/DDBJ databases">
        <title>Determinants of phage host range in porcine enterotoxigenic Escherichia coli.</title>
        <authorList>
            <person name="Gambino M."/>
            <person name="Broensted L."/>
        </authorList>
    </citation>
    <scope>NUCLEOTIDE SEQUENCE</scope>
</reference>